<dbReference type="SMART" id="SM00257">
    <property type="entry name" value="LysM"/>
    <property type="match status" value="1"/>
</dbReference>
<dbReference type="InterPro" id="IPR052196">
    <property type="entry name" value="Bact_Kbp"/>
</dbReference>
<accession>A0ABT9J265</accession>
<proteinExistence type="predicted"/>
<comment type="caution">
    <text evidence="2">The sequence shown here is derived from an EMBL/GenBank/DDBJ whole genome shotgun (WGS) entry which is preliminary data.</text>
</comment>
<dbReference type="CDD" id="cd00118">
    <property type="entry name" value="LysM"/>
    <property type="match status" value="1"/>
</dbReference>
<dbReference type="EMBL" id="JAVAMP010000009">
    <property type="protein sequence ID" value="MDP5275701.1"/>
    <property type="molecule type" value="Genomic_DNA"/>
</dbReference>
<evidence type="ECO:0000313" key="3">
    <source>
        <dbReference type="Proteomes" id="UP001231941"/>
    </source>
</evidence>
<gene>
    <name evidence="2" type="ORF">Q5Y73_16445</name>
</gene>
<dbReference type="Pfam" id="PF01476">
    <property type="entry name" value="LysM"/>
    <property type="match status" value="1"/>
</dbReference>
<dbReference type="PANTHER" id="PTHR34700:SF4">
    <property type="entry name" value="PHAGE-LIKE ELEMENT PBSX PROTEIN XKDP"/>
    <property type="match status" value="1"/>
</dbReference>
<dbReference type="PANTHER" id="PTHR34700">
    <property type="entry name" value="POTASSIUM BINDING PROTEIN KBP"/>
    <property type="match status" value="1"/>
</dbReference>
<protein>
    <submittedName>
        <fullName evidence="2">LysM peptidoglycan-binding domain-containing protein</fullName>
    </submittedName>
</protein>
<dbReference type="Proteomes" id="UP001231941">
    <property type="component" value="Unassembled WGS sequence"/>
</dbReference>
<sequence length="215" mass="24549">MQFWLTFNNGAEKIQLPVNPQRIDVTSGHQFSDIQVSQLGEYTIIGDKQLREFQVSSFFPRDYHTLYCEYEALPDPWQTVKKIRSWQHSGEPLRFIVTEGIGKIDKINVLSTIRSFQYEEKAGSPGDVYYSMTLKEHQFVNFKKVVDESTLQEARPGTIKQVSNYTVKVGDTLWKIAQSTLGDGSLWKNIHSANIDIIGPDPNQIKPGQRLVIPS</sequence>
<evidence type="ECO:0000313" key="2">
    <source>
        <dbReference type="EMBL" id="MDP5275701.1"/>
    </source>
</evidence>
<keyword evidence="3" id="KW-1185">Reference proteome</keyword>
<dbReference type="InterPro" id="IPR018392">
    <property type="entry name" value="LysM"/>
</dbReference>
<dbReference type="InterPro" id="IPR036779">
    <property type="entry name" value="LysM_dom_sf"/>
</dbReference>
<evidence type="ECO:0000259" key="1">
    <source>
        <dbReference type="PROSITE" id="PS51782"/>
    </source>
</evidence>
<name>A0ABT9J265_9BACL</name>
<dbReference type="RefSeq" id="WP_305993010.1">
    <property type="nucleotide sequence ID" value="NZ_JAVAMP010000009.1"/>
</dbReference>
<organism evidence="2 3">
    <name type="scientific">Chengkuizengella axinellae</name>
    <dbReference type="NCBI Taxonomy" id="3064388"/>
    <lineage>
        <taxon>Bacteria</taxon>
        <taxon>Bacillati</taxon>
        <taxon>Bacillota</taxon>
        <taxon>Bacilli</taxon>
        <taxon>Bacillales</taxon>
        <taxon>Paenibacillaceae</taxon>
        <taxon>Chengkuizengella</taxon>
    </lineage>
</organism>
<feature type="domain" description="LysM" evidence="1">
    <location>
        <begin position="163"/>
        <end position="213"/>
    </location>
</feature>
<dbReference type="Gene3D" id="3.10.350.10">
    <property type="entry name" value="LysM domain"/>
    <property type="match status" value="1"/>
</dbReference>
<dbReference type="SUPFAM" id="SSF54106">
    <property type="entry name" value="LysM domain"/>
    <property type="match status" value="1"/>
</dbReference>
<reference evidence="2 3" key="1">
    <citation type="submission" date="2023-08" db="EMBL/GenBank/DDBJ databases">
        <authorList>
            <person name="Park J.-S."/>
        </authorList>
    </citation>
    <scope>NUCLEOTIDE SEQUENCE [LARGE SCALE GENOMIC DNA]</scope>
    <source>
        <strain evidence="2 3">2205SS18-9</strain>
    </source>
</reference>
<dbReference type="PROSITE" id="PS51782">
    <property type="entry name" value="LYSM"/>
    <property type="match status" value="1"/>
</dbReference>